<sequence length="70" mass="7714">LKVLKSLRQGDEWRFMVCAFGIGETDCLVAAAKAKGDCRVGFENNFLHRDGTIAKDNADRISALRMALAK</sequence>
<proteinExistence type="predicted"/>
<feature type="non-terminal residue" evidence="1">
    <location>
        <position position="1"/>
    </location>
</feature>
<dbReference type="InterPro" id="IPR008567">
    <property type="entry name" value="BKACE"/>
</dbReference>
<dbReference type="Pfam" id="PF05853">
    <property type="entry name" value="BKACE"/>
    <property type="match status" value="1"/>
</dbReference>
<reference evidence="1" key="1">
    <citation type="submission" date="2018-06" db="EMBL/GenBank/DDBJ databases">
        <authorList>
            <person name="Zhirakovskaya E."/>
        </authorList>
    </citation>
    <scope>NUCLEOTIDE SEQUENCE</scope>
</reference>
<organism evidence="1">
    <name type="scientific">hydrothermal vent metagenome</name>
    <dbReference type="NCBI Taxonomy" id="652676"/>
    <lineage>
        <taxon>unclassified sequences</taxon>
        <taxon>metagenomes</taxon>
        <taxon>ecological metagenomes</taxon>
    </lineage>
</organism>
<dbReference type="AlphaFoldDB" id="A0A3B0TVQ9"/>
<dbReference type="Gene3D" id="3.20.20.70">
    <property type="entry name" value="Aldolase class I"/>
    <property type="match status" value="1"/>
</dbReference>
<evidence type="ECO:0008006" key="2">
    <source>
        <dbReference type="Google" id="ProtNLM"/>
    </source>
</evidence>
<name>A0A3B0TVQ9_9ZZZZ</name>
<gene>
    <name evidence="1" type="ORF">MNBD_ALPHA11-1214</name>
</gene>
<protein>
    <recommendedName>
        <fullName evidence="2">3-keto-5-aminohexanoate cleavage protein</fullName>
    </recommendedName>
</protein>
<evidence type="ECO:0000313" key="1">
    <source>
        <dbReference type="EMBL" id="VAW18522.1"/>
    </source>
</evidence>
<dbReference type="EMBL" id="UOEQ01000177">
    <property type="protein sequence ID" value="VAW18522.1"/>
    <property type="molecule type" value="Genomic_DNA"/>
</dbReference>
<dbReference type="InterPro" id="IPR013785">
    <property type="entry name" value="Aldolase_TIM"/>
</dbReference>
<accession>A0A3B0TVQ9</accession>
<dbReference type="GO" id="GO:0043720">
    <property type="term" value="F:3-keto-5-aminohexanoate cleavage activity"/>
    <property type="evidence" value="ECO:0007669"/>
    <property type="project" value="InterPro"/>
</dbReference>